<reference evidence="1" key="1">
    <citation type="submission" date="2021-06" db="EMBL/GenBank/DDBJ databases">
        <authorList>
            <person name="Kallberg Y."/>
            <person name="Tangrot J."/>
            <person name="Rosling A."/>
        </authorList>
    </citation>
    <scope>NUCLEOTIDE SEQUENCE</scope>
    <source>
        <strain evidence="1">CL356</strain>
    </source>
</reference>
<gene>
    <name evidence="1" type="ORF">ACOLOM_LOCUS1712</name>
</gene>
<accession>A0ACA9KIW0</accession>
<dbReference type="EMBL" id="CAJVPT010002045">
    <property type="protein sequence ID" value="CAG8473991.1"/>
    <property type="molecule type" value="Genomic_DNA"/>
</dbReference>
<proteinExistence type="predicted"/>
<evidence type="ECO:0000313" key="1">
    <source>
        <dbReference type="EMBL" id="CAG8473991.1"/>
    </source>
</evidence>
<name>A0ACA9KIW0_9GLOM</name>
<evidence type="ECO:0000313" key="2">
    <source>
        <dbReference type="Proteomes" id="UP000789525"/>
    </source>
</evidence>
<comment type="caution">
    <text evidence="1">The sequence shown here is derived from an EMBL/GenBank/DDBJ whole genome shotgun (WGS) entry which is preliminary data.</text>
</comment>
<dbReference type="Proteomes" id="UP000789525">
    <property type="component" value="Unassembled WGS sequence"/>
</dbReference>
<organism evidence="1 2">
    <name type="scientific">Acaulospora colombiana</name>
    <dbReference type="NCBI Taxonomy" id="27376"/>
    <lineage>
        <taxon>Eukaryota</taxon>
        <taxon>Fungi</taxon>
        <taxon>Fungi incertae sedis</taxon>
        <taxon>Mucoromycota</taxon>
        <taxon>Glomeromycotina</taxon>
        <taxon>Glomeromycetes</taxon>
        <taxon>Diversisporales</taxon>
        <taxon>Acaulosporaceae</taxon>
        <taxon>Acaulospora</taxon>
    </lineage>
</organism>
<keyword evidence="2" id="KW-1185">Reference proteome</keyword>
<sequence>MAFRSMVTGAECSTGSNPLSQIMKQVNDDRSLLKFRTGIRPDIDIQDDKFAQQFFDQRNYSHLPDVMPLVHDIPDPRLQDWSSEFRNFHHDPYSSTLEAAEAAEMELAFKRMAIQGNWNTEFLYNPDVSTTPFAEIPPEFEVAFEKNFNLIDDKGKGKEKVVDADSLSWEEQFMIAQREAENAQETDDGLRESFEKIWSQFRLRDYTDESNIESLEEILNNTFSEGQSSYLGEYEFESNNIYLEYPNPLQEGLEIMERGGSLSEAALAFESAVQKDDNDSNAWMLLGSTQAQNEKEESAIKALQKSVELDGTNLSALMNLAVSYINERFDLEAYLTLERWLTVKYPDVVAQAAPMDRTIDTHTRVTDLFLKAARCAPEGQEMDPDVQVGLGVLFYGSGESDKAIDCFVSALKIRKDDYQLWNRLGATLANSGRSEDAIEAYYKALELKPTFVRARFNLGVSCLNIKCYQEAAEHLLGALSMHQMGPGNDGIKNASNSLRETLEKTFQSMNRSDLCEKLNNGLGIDQFRDEFEF</sequence>
<protein>
    <submittedName>
        <fullName evidence="1">9682_t:CDS:1</fullName>
    </submittedName>
</protein>